<dbReference type="EMBL" id="JAWDJW010001314">
    <property type="protein sequence ID" value="KAK3079184.1"/>
    <property type="molecule type" value="Genomic_DNA"/>
</dbReference>
<name>A0ACC3DRF8_9PEZI</name>
<gene>
    <name evidence="1" type="ORF">LTS18_005525</name>
</gene>
<organism evidence="1 2">
    <name type="scientific">Coniosporium uncinatum</name>
    <dbReference type="NCBI Taxonomy" id="93489"/>
    <lineage>
        <taxon>Eukaryota</taxon>
        <taxon>Fungi</taxon>
        <taxon>Dikarya</taxon>
        <taxon>Ascomycota</taxon>
        <taxon>Pezizomycotina</taxon>
        <taxon>Dothideomycetes</taxon>
        <taxon>Dothideomycetes incertae sedis</taxon>
        <taxon>Coniosporium</taxon>
    </lineage>
</organism>
<evidence type="ECO:0000313" key="2">
    <source>
        <dbReference type="Proteomes" id="UP001186974"/>
    </source>
</evidence>
<protein>
    <submittedName>
        <fullName evidence="1">Uncharacterized protein</fullName>
    </submittedName>
</protein>
<accession>A0ACC3DRF8</accession>
<evidence type="ECO:0000313" key="1">
    <source>
        <dbReference type="EMBL" id="KAK3079184.1"/>
    </source>
</evidence>
<comment type="caution">
    <text evidence="1">The sequence shown here is derived from an EMBL/GenBank/DDBJ whole genome shotgun (WGS) entry which is preliminary data.</text>
</comment>
<keyword evidence="2" id="KW-1185">Reference proteome</keyword>
<reference evidence="1" key="1">
    <citation type="submission" date="2024-09" db="EMBL/GenBank/DDBJ databases">
        <title>Black Yeasts Isolated from many extreme environments.</title>
        <authorList>
            <person name="Coleine C."/>
            <person name="Stajich J.E."/>
            <person name="Selbmann L."/>
        </authorList>
    </citation>
    <scope>NUCLEOTIDE SEQUENCE</scope>
    <source>
        <strain evidence="1">CCFEE 5737</strain>
    </source>
</reference>
<proteinExistence type="predicted"/>
<dbReference type="Proteomes" id="UP001186974">
    <property type="component" value="Unassembled WGS sequence"/>
</dbReference>
<sequence length="404" mass="38804">MAVQGAMFLTETSTSTESGVPSTSPPPAVSQVQPSTTPSIQPSVTTSPSHPQPSQQESSQPEPSQPGSAQPESSQPEPSQPNQSQPEQSQPSPSGTKSADNAGGIIGSLFGPSATPAPDSNSGNSDASQPSPTADNGSVNSANGGAPQQSTTAGAGSSSSGSGSSGSSNSGSGNGQANGADSLESSEYVNSQTMGTGASGDSAFSVVPIVIGGTTFTPNSGLAYVAGSQTLSWATNSAGRSAAVVGGTTYDLTTTLPSPTPAPIPNVVIGGSTYTAGANSAFLIGTNILTPGGSVTVGSGSSTTVVALSTDNSGATVLVAGGSTSTLPSASPSSADMGGLIISGLGGVTGISSSNGPTETSSTSSSTGVVAFPGAAATTSRPWDSGMYVALWSSILFGVLAIVL</sequence>